<dbReference type="InterPro" id="IPR001129">
    <property type="entry name" value="Membr-assoc_MAPEG"/>
</dbReference>
<dbReference type="InterPro" id="IPR050997">
    <property type="entry name" value="MAPEG"/>
</dbReference>
<name>A0A1A8XSE9_9RHOO</name>
<evidence type="ECO:0000256" key="1">
    <source>
        <dbReference type="ARBA" id="ARBA00004141"/>
    </source>
</evidence>
<reference evidence="6 7" key="1">
    <citation type="submission" date="2016-06" db="EMBL/GenBank/DDBJ databases">
        <authorList>
            <person name="Kjaerup R.B."/>
            <person name="Dalgaard T.S."/>
            <person name="Juul-Madsen H.R."/>
        </authorList>
    </citation>
    <scope>NUCLEOTIDE SEQUENCE [LARGE SCALE GENOMIC DNA]</scope>
    <source>
        <strain evidence="6">2</strain>
    </source>
</reference>
<keyword evidence="3 5" id="KW-1133">Transmembrane helix</keyword>
<dbReference type="GO" id="GO:0004602">
    <property type="term" value="F:glutathione peroxidase activity"/>
    <property type="evidence" value="ECO:0007669"/>
    <property type="project" value="TreeGrafter"/>
</dbReference>
<evidence type="ECO:0000256" key="5">
    <source>
        <dbReference type="SAM" id="Phobius"/>
    </source>
</evidence>
<feature type="transmembrane region" description="Helical" evidence="5">
    <location>
        <begin position="107"/>
        <end position="126"/>
    </location>
</feature>
<keyword evidence="4 5" id="KW-0472">Membrane</keyword>
<dbReference type="GO" id="GO:0016020">
    <property type="term" value="C:membrane"/>
    <property type="evidence" value="ECO:0007669"/>
    <property type="project" value="UniProtKB-SubCell"/>
</dbReference>
<organism evidence="6 7">
    <name type="scientific">Candidatus Propionivibrio aalborgensis</name>
    <dbReference type="NCBI Taxonomy" id="1860101"/>
    <lineage>
        <taxon>Bacteria</taxon>
        <taxon>Pseudomonadati</taxon>
        <taxon>Pseudomonadota</taxon>
        <taxon>Betaproteobacteria</taxon>
        <taxon>Rhodocyclales</taxon>
        <taxon>Rhodocyclaceae</taxon>
        <taxon>Propionivibrio</taxon>
    </lineage>
</organism>
<dbReference type="GO" id="GO:0006691">
    <property type="term" value="P:leukotriene metabolic process"/>
    <property type="evidence" value="ECO:0007669"/>
    <property type="project" value="UniProtKB-ARBA"/>
</dbReference>
<feature type="transmembrane region" description="Helical" evidence="5">
    <location>
        <begin position="6"/>
        <end position="25"/>
    </location>
</feature>
<dbReference type="InterPro" id="IPR023352">
    <property type="entry name" value="MAPEG-like_dom_sf"/>
</dbReference>
<dbReference type="GO" id="GO:0004364">
    <property type="term" value="F:glutathione transferase activity"/>
    <property type="evidence" value="ECO:0007669"/>
    <property type="project" value="TreeGrafter"/>
</dbReference>
<evidence type="ECO:0000256" key="4">
    <source>
        <dbReference type="ARBA" id="ARBA00023136"/>
    </source>
</evidence>
<protein>
    <recommendedName>
        <fullName evidence="8">MAPEG family protein</fullName>
    </recommendedName>
</protein>
<sequence>MSSLPLAAFVTLLAVLLLFVTALNVGRARVRYGIKAPAVSGHEVFERAFRIQMNTLENTVLMLPALWLYAGLIGDRGAGMMGIVWLVGRVWYAVAYQINPDKRGGGFGLAMLAFAGLWFGALWGVVRVMAH</sequence>
<comment type="subcellular location">
    <subcellularLocation>
        <location evidence="1">Membrane</location>
        <topology evidence="1">Multi-pass membrane protein</topology>
    </subcellularLocation>
</comment>
<evidence type="ECO:0000313" key="6">
    <source>
        <dbReference type="EMBL" id="SBT08020.1"/>
    </source>
</evidence>
<accession>A0A1A8XSE9</accession>
<dbReference type="Gene3D" id="1.20.120.550">
    <property type="entry name" value="Membrane associated eicosanoid/glutathione metabolism-like domain"/>
    <property type="match status" value="1"/>
</dbReference>
<dbReference type="PANTHER" id="PTHR10250">
    <property type="entry name" value="MICROSOMAL GLUTATHIONE S-TRANSFERASE"/>
    <property type="match status" value="1"/>
</dbReference>
<evidence type="ECO:0008006" key="8">
    <source>
        <dbReference type="Google" id="ProtNLM"/>
    </source>
</evidence>
<dbReference type="SUPFAM" id="SSF161084">
    <property type="entry name" value="MAPEG domain-like"/>
    <property type="match status" value="1"/>
</dbReference>
<dbReference type="AlphaFoldDB" id="A0A1A8XSE9"/>
<evidence type="ECO:0000256" key="2">
    <source>
        <dbReference type="ARBA" id="ARBA00022692"/>
    </source>
</evidence>
<evidence type="ECO:0000256" key="3">
    <source>
        <dbReference type="ARBA" id="ARBA00022989"/>
    </source>
</evidence>
<proteinExistence type="predicted"/>
<dbReference type="EMBL" id="FLQY01000171">
    <property type="protein sequence ID" value="SBT08020.1"/>
    <property type="molecule type" value="Genomic_DNA"/>
</dbReference>
<dbReference type="RefSeq" id="WP_186411078.1">
    <property type="nucleotide sequence ID" value="NZ_FLQY01000171.1"/>
</dbReference>
<dbReference type="PANTHER" id="PTHR10250:SF15">
    <property type="entry name" value="MICROSOMAL GLUTATHIONE S-TRANSFERASE-RELATED"/>
    <property type="match status" value="1"/>
</dbReference>
<dbReference type="Pfam" id="PF01124">
    <property type="entry name" value="MAPEG"/>
    <property type="match status" value="1"/>
</dbReference>
<keyword evidence="2 5" id="KW-0812">Transmembrane</keyword>
<dbReference type="Proteomes" id="UP000199600">
    <property type="component" value="Unassembled WGS sequence"/>
</dbReference>
<evidence type="ECO:0000313" key="7">
    <source>
        <dbReference type="Proteomes" id="UP000199600"/>
    </source>
</evidence>
<keyword evidence="7" id="KW-1185">Reference proteome</keyword>
<gene>
    <name evidence="6" type="ORF">PROAA_2520004</name>
</gene>